<keyword evidence="3" id="KW-1185">Reference proteome</keyword>
<evidence type="ECO:0000259" key="1">
    <source>
        <dbReference type="Pfam" id="PF12874"/>
    </source>
</evidence>
<protein>
    <recommendedName>
        <fullName evidence="1">C2H2-type domain-containing protein</fullName>
    </recommendedName>
</protein>
<comment type="caution">
    <text evidence="2">The sequence shown here is derived from an EMBL/GenBank/DDBJ whole genome shotgun (WGS) entry which is preliminary data.</text>
</comment>
<evidence type="ECO:0000313" key="2">
    <source>
        <dbReference type="EMBL" id="KAK2567926.1"/>
    </source>
</evidence>
<evidence type="ECO:0000313" key="3">
    <source>
        <dbReference type="Proteomes" id="UP001249851"/>
    </source>
</evidence>
<dbReference type="EMBL" id="JARQWQ010000013">
    <property type="protein sequence ID" value="KAK2567926.1"/>
    <property type="molecule type" value="Genomic_DNA"/>
</dbReference>
<gene>
    <name evidence="2" type="ORF">P5673_007819</name>
</gene>
<name>A0AAD9QV26_ACRCE</name>
<reference evidence="2" key="1">
    <citation type="journal article" date="2023" name="G3 (Bethesda)">
        <title>Whole genome assembly and annotation of the endangered Caribbean coral Acropora cervicornis.</title>
        <authorList>
            <person name="Selwyn J.D."/>
            <person name="Vollmer S.V."/>
        </authorList>
    </citation>
    <scope>NUCLEOTIDE SEQUENCE</scope>
    <source>
        <strain evidence="2">K2</strain>
    </source>
</reference>
<proteinExistence type="predicted"/>
<dbReference type="InterPro" id="IPR013087">
    <property type="entry name" value="Znf_C2H2_type"/>
</dbReference>
<feature type="domain" description="C2H2-type" evidence="1">
    <location>
        <begin position="26"/>
        <end position="46"/>
    </location>
</feature>
<organism evidence="2 3">
    <name type="scientific">Acropora cervicornis</name>
    <name type="common">Staghorn coral</name>
    <dbReference type="NCBI Taxonomy" id="6130"/>
    <lineage>
        <taxon>Eukaryota</taxon>
        <taxon>Metazoa</taxon>
        <taxon>Cnidaria</taxon>
        <taxon>Anthozoa</taxon>
        <taxon>Hexacorallia</taxon>
        <taxon>Scleractinia</taxon>
        <taxon>Astrocoeniina</taxon>
        <taxon>Acroporidae</taxon>
        <taxon>Acropora</taxon>
    </lineage>
</organism>
<dbReference type="Pfam" id="PF12874">
    <property type="entry name" value="zf-met"/>
    <property type="match status" value="1"/>
</dbReference>
<dbReference type="Proteomes" id="UP001249851">
    <property type="component" value="Unassembled WGS sequence"/>
</dbReference>
<accession>A0AAD9QV26</accession>
<reference evidence="2" key="2">
    <citation type="journal article" date="2023" name="Science">
        <title>Genomic signatures of disease resistance in endangered staghorn corals.</title>
        <authorList>
            <person name="Vollmer S.V."/>
            <person name="Selwyn J.D."/>
            <person name="Despard B.A."/>
            <person name="Roesel C.L."/>
        </authorList>
    </citation>
    <scope>NUCLEOTIDE SEQUENCE</scope>
    <source>
        <strain evidence="2">K2</strain>
    </source>
</reference>
<dbReference type="AlphaFoldDB" id="A0AAD9QV26"/>
<sequence>MYEEMDQIFLVDDCGKEMVQNDNCIVCELCQKKCKSKTGLKRHKTSSSALSVLLEGHPLLPLTAQTAE</sequence>